<dbReference type="GO" id="GO:0061564">
    <property type="term" value="P:axon development"/>
    <property type="evidence" value="ECO:0007669"/>
    <property type="project" value="TreeGrafter"/>
</dbReference>
<dbReference type="STRING" id="418985.A0A1V9XI22"/>
<dbReference type="SUPFAM" id="SSF47459">
    <property type="entry name" value="HLH, helix-loop-helix DNA-binding domain"/>
    <property type="match status" value="1"/>
</dbReference>
<dbReference type="InterPro" id="IPR050359">
    <property type="entry name" value="bHLH_transcription_factors"/>
</dbReference>
<protein>
    <submittedName>
        <fullName evidence="3">Neurogenin-1-like</fullName>
    </submittedName>
</protein>
<dbReference type="PANTHER" id="PTHR19290">
    <property type="entry name" value="BASIC HELIX-LOOP-HELIX PROTEIN NEUROGENIN-RELATED"/>
    <property type="match status" value="1"/>
</dbReference>
<dbReference type="AlphaFoldDB" id="A0A1V9XI22"/>
<dbReference type="GO" id="GO:0007423">
    <property type="term" value="P:sensory organ development"/>
    <property type="evidence" value="ECO:0007669"/>
    <property type="project" value="TreeGrafter"/>
</dbReference>
<evidence type="ECO:0000256" key="1">
    <source>
        <dbReference type="SAM" id="MobiDB-lite"/>
    </source>
</evidence>
<reference evidence="3 4" key="1">
    <citation type="journal article" date="2017" name="Gigascience">
        <title>Draft genome of the honey bee ectoparasitic mite, Tropilaelaps mercedesae, is shaped by the parasitic life history.</title>
        <authorList>
            <person name="Dong X."/>
            <person name="Armstrong S.D."/>
            <person name="Xia D."/>
            <person name="Makepeace B.L."/>
            <person name="Darby A.C."/>
            <person name="Kadowaki T."/>
        </authorList>
    </citation>
    <scope>NUCLEOTIDE SEQUENCE [LARGE SCALE GENOMIC DNA]</scope>
    <source>
        <strain evidence="3">Wuxi-XJTLU</strain>
    </source>
</reference>
<dbReference type="OrthoDB" id="5969565at2759"/>
<dbReference type="InParanoid" id="A0A1V9XI22"/>
<dbReference type="GO" id="GO:0070888">
    <property type="term" value="F:E-box binding"/>
    <property type="evidence" value="ECO:0007669"/>
    <property type="project" value="TreeGrafter"/>
</dbReference>
<keyword evidence="4" id="KW-1185">Reference proteome</keyword>
<evidence type="ECO:0000259" key="2">
    <source>
        <dbReference type="PROSITE" id="PS50888"/>
    </source>
</evidence>
<dbReference type="PROSITE" id="PS50888">
    <property type="entry name" value="BHLH"/>
    <property type="match status" value="1"/>
</dbReference>
<dbReference type="Proteomes" id="UP000192247">
    <property type="component" value="Unassembled WGS sequence"/>
</dbReference>
<accession>A0A1V9XI22</accession>
<feature type="region of interest" description="Disordered" evidence="1">
    <location>
        <begin position="267"/>
        <end position="290"/>
    </location>
</feature>
<evidence type="ECO:0000313" key="4">
    <source>
        <dbReference type="Proteomes" id="UP000192247"/>
    </source>
</evidence>
<feature type="region of interest" description="Disordered" evidence="1">
    <location>
        <begin position="209"/>
        <end position="242"/>
    </location>
</feature>
<dbReference type="GO" id="GO:0045944">
    <property type="term" value="P:positive regulation of transcription by RNA polymerase II"/>
    <property type="evidence" value="ECO:0007669"/>
    <property type="project" value="TreeGrafter"/>
</dbReference>
<dbReference type="FunCoup" id="A0A1V9XI22">
    <property type="interactions" value="6"/>
</dbReference>
<name>A0A1V9XI22_9ACAR</name>
<dbReference type="CDD" id="cd11428">
    <property type="entry name" value="bHLH_TS_NGN"/>
    <property type="match status" value="1"/>
</dbReference>
<proteinExistence type="predicted"/>
<organism evidence="3 4">
    <name type="scientific">Tropilaelaps mercedesae</name>
    <dbReference type="NCBI Taxonomy" id="418985"/>
    <lineage>
        <taxon>Eukaryota</taxon>
        <taxon>Metazoa</taxon>
        <taxon>Ecdysozoa</taxon>
        <taxon>Arthropoda</taxon>
        <taxon>Chelicerata</taxon>
        <taxon>Arachnida</taxon>
        <taxon>Acari</taxon>
        <taxon>Parasitiformes</taxon>
        <taxon>Mesostigmata</taxon>
        <taxon>Gamasina</taxon>
        <taxon>Dermanyssoidea</taxon>
        <taxon>Laelapidae</taxon>
        <taxon>Tropilaelaps</taxon>
    </lineage>
</organism>
<dbReference type="EMBL" id="MNPL01010356">
    <property type="protein sequence ID" value="OQR73177.1"/>
    <property type="molecule type" value="Genomic_DNA"/>
</dbReference>
<sequence>MSTIRRPGRNRQKSPQQRATFVLFAIRHRSLLSGYQPRVTITEIMTFNISTTSCSTSECSNGSAYVSADDDRLVTVQRKRCGDASLRQGGKATVQRTRRLRANDRERNRMHNLNDALDRLRSVLPASTDESKLTKIETLRFAHNYIYALAETLAMLDGRSENFDPVLAAVALQGSQTSTCDSALKHTIRKQIARTLNLSDARLQLQAEDELSTSTGNAPSMANAGSTANSSSSSLPASPASFEDRSSPVTFSYAGRWQLLQGGQVGSGVLPQQQQQQQQQQLGLVEATFQ</sequence>
<dbReference type="GO" id="GO:0000981">
    <property type="term" value="F:DNA-binding transcription factor activity, RNA polymerase II-specific"/>
    <property type="evidence" value="ECO:0007669"/>
    <property type="project" value="TreeGrafter"/>
</dbReference>
<dbReference type="GO" id="GO:0005634">
    <property type="term" value="C:nucleus"/>
    <property type="evidence" value="ECO:0007669"/>
    <property type="project" value="TreeGrafter"/>
</dbReference>
<gene>
    <name evidence="3" type="ORF">BIW11_01185</name>
</gene>
<dbReference type="Pfam" id="PF00010">
    <property type="entry name" value="HLH"/>
    <property type="match status" value="1"/>
</dbReference>
<evidence type="ECO:0000313" key="3">
    <source>
        <dbReference type="EMBL" id="OQR73177.1"/>
    </source>
</evidence>
<dbReference type="SMART" id="SM00353">
    <property type="entry name" value="HLH"/>
    <property type="match status" value="1"/>
</dbReference>
<dbReference type="InterPro" id="IPR011598">
    <property type="entry name" value="bHLH_dom"/>
</dbReference>
<comment type="caution">
    <text evidence="3">The sequence shown here is derived from an EMBL/GenBank/DDBJ whole genome shotgun (WGS) entry which is preliminary data.</text>
</comment>
<feature type="compositionally biased region" description="Low complexity" evidence="1">
    <location>
        <begin position="220"/>
        <end position="241"/>
    </location>
</feature>
<feature type="domain" description="BHLH" evidence="2">
    <location>
        <begin position="97"/>
        <end position="149"/>
    </location>
</feature>
<dbReference type="PANTHER" id="PTHR19290:SF163">
    <property type="entry name" value="BASIC HELIX-LOOP-HELIX NEURAL TRANSCRIPTION FACTOR TAP"/>
    <property type="match status" value="1"/>
</dbReference>
<dbReference type="Gene3D" id="4.10.280.10">
    <property type="entry name" value="Helix-loop-helix DNA-binding domain"/>
    <property type="match status" value="1"/>
</dbReference>
<dbReference type="InterPro" id="IPR036638">
    <property type="entry name" value="HLH_DNA-bd_sf"/>
</dbReference>
<dbReference type="GO" id="GO:0046983">
    <property type="term" value="F:protein dimerization activity"/>
    <property type="evidence" value="ECO:0007669"/>
    <property type="project" value="InterPro"/>
</dbReference>